<reference evidence="2" key="1">
    <citation type="submission" date="2017-11" db="EMBL/GenBank/DDBJ databases">
        <title>The complete genome sequence of Sphingopyxis pomeranensis sp. nov. strain WS5A3p.</title>
        <authorList>
            <person name="Kaminski M.A."/>
        </authorList>
    </citation>
    <scope>NUCLEOTIDE SEQUENCE [LARGE SCALE GENOMIC DNA]</scope>
    <source>
        <strain evidence="2">WS5A3p</strain>
    </source>
</reference>
<accession>A0A2S8B318</accession>
<evidence type="ECO:0000313" key="2">
    <source>
        <dbReference type="Proteomes" id="UP000238954"/>
    </source>
</evidence>
<proteinExistence type="predicted"/>
<evidence type="ECO:0000313" key="1">
    <source>
        <dbReference type="EMBL" id="PQM26792.1"/>
    </source>
</evidence>
<dbReference type="RefSeq" id="WP_106000163.1">
    <property type="nucleotide sequence ID" value="NZ_CM009578.1"/>
</dbReference>
<dbReference type="OrthoDB" id="8653499at2"/>
<name>A0A2S8B318_9SPHN</name>
<sequence length="255" mass="26481">MIVSLILAAAAGAVVPAPGPVVALVAEEGTSQCLPDHSLCLEVPPVEDGDAGEAVLRVASPGAATASLALPAFAEAETVALWPRLIRAKGGEGAPRYLVGILSGQTSMYSGGGGSASQLHLLELSAAPGAARLGGEALELPWDGSLMIRACFSEQDSKDRLEACHDEYEFGADLTAATASGDAVFPTLTYRAVATAFPRTSRRSQDNSATKLKRADLVHAEDPACTYDRVLRYDAATARYAMDRAAPDCSDYTTP</sequence>
<comment type="caution">
    <text evidence="1">The sequence shown here is derived from an EMBL/GenBank/DDBJ whole genome shotgun (WGS) entry which is preliminary data.</text>
</comment>
<dbReference type="AlphaFoldDB" id="A0A2S8B318"/>
<dbReference type="EMBL" id="PHFW01000003">
    <property type="protein sequence ID" value="PQM26792.1"/>
    <property type="molecule type" value="Genomic_DNA"/>
</dbReference>
<keyword evidence="2" id="KW-1185">Reference proteome</keyword>
<dbReference type="Proteomes" id="UP000238954">
    <property type="component" value="Chromosome"/>
</dbReference>
<organism evidence="1 2">
    <name type="scientific">Sphingopyxis lindanitolerans</name>
    <dbReference type="NCBI Taxonomy" id="2054227"/>
    <lineage>
        <taxon>Bacteria</taxon>
        <taxon>Pseudomonadati</taxon>
        <taxon>Pseudomonadota</taxon>
        <taxon>Alphaproteobacteria</taxon>
        <taxon>Sphingomonadales</taxon>
        <taxon>Sphingomonadaceae</taxon>
        <taxon>Sphingopyxis</taxon>
    </lineage>
</organism>
<protein>
    <submittedName>
        <fullName evidence="1">Uncharacterized protein</fullName>
    </submittedName>
</protein>
<gene>
    <name evidence="1" type="ORF">CVO77_17545</name>
</gene>